<dbReference type="InterPro" id="IPR029057">
    <property type="entry name" value="PRTase-like"/>
</dbReference>
<evidence type="ECO:0000256" key="4">
    <source>
        <dbReference type="ARBA" id="ARBA00023163"/>
    </source>
</evidence>
<protein>
    <recommendedName>
        <fullName evidence="5">Bifunctional protein PyrR</fullName>
    </recommendedName>
    <domain>
        <recommendedName>
            <fullName evidence="5">Pyrimidine operon regulatory protein</fullName>
        </recommendedName>
    </domain>
    <domain>
        <recommendedName>
            <fullName evidence="5">Uracil phosphoribosyltransferase</fullName>
            <shortName evidence="5">UPRTase</shortName>
            <ecNumber evidence="5">2.4.2.9</ecNumber>
        </recommendedName>
    </domain>
</protein>
<dbReference type="EMBL" id="DVLU01000030">
    <property type="protein sequence ID" value="HIT84993.1"/>
    <property type="molecule type" value="Genomic_DNA"/>
</dbReference>
<dbReference type="PANTHER" id="PTHR11608">
    <property type="entry name" value="BIFUNCTIONAL PROTEIN PYRR"/>
    <property type="match status" value="1"/>
</dbReference>
<dbReference type="PANTHER" id="PTHR11608:SF0">
    <property type="entry name" value="BIFUNCTIONAL PROTEIN PYRR"/>
    <property type="match status" value="1"/>
</dbReference>
<dbReference type="InterPro" id="IPR000836">
    <property type="entry name" value="PRTase_dom"/>
</dbReference>
<dbReference type="HAMAP" id="MF_01219">
    <property type="entry name" value="PyrR"/>
    <property type="match status" value="1"/>
</dbReference>
<feature type="short sequence motif" description="PRPP-binding" evidence="5">
    <location>
        <begin position="103"/>
        <end position="115"/>
    </location>
</feature>
<keyword evidence="4 5" id="KW-0804">Transcription</keyword>
<proteinExistence type="inferred from homology"/>
<accession>A0A9D1KNX6</accession>
<evidence type="ECO:0000313" key="8">
    <source>
        <dbReference type="Proteomes" id="UP000824165"/>
    </source>
</evidence>
<dbReference type="InterPro" id="IPR023050">
    <property type="entry name" value="PyrR"/>
</dbReference>
<comment type="subunit">
    <text evidence="5">Homodimer and homohexamer; in equilibrium.</text>
</comment>
<keyword evidence="2 5" id="KW-0806">Transcription termination</keyword>
<dbReference type="EC" id="2.4.2.9" evidence="5"/>
<dbReference type="NCBIfam" id="NF003549">
    <property type="entry name" value="PRK05205.1-5"/>
    <property type="match status" value="1"/>
</dbReference>
<dbReference type="SUPFAM" id="SSF53271">
    <property type="entry name" value="PRTase-like"/>
    <property type="match status" value="1"/>
</dbReference>
<reference evidence="7" key="1">
    <citation type="submission" date="2020-10" db="EMBL/GenBank/DDBJ databases">
        <authorList>
            <person name="Gilroy R."/>
        </authorList>
    </citation>
    <scope>NUCLEOTIDE SEQUENCE</scope>
    <source>
        <strain evidence="7">CHK181-108</strain>
    </source>
</reference>
<evidence type="ECO:0000313" key="7">
    <source>
        <dbReference type="EMBL" id="HIT84993.1"/>
    </source>
</evidence>
<comment type="similarity">
    <text evidence="1 5">Belongs to the purine/pyrimidine phosphoribosyltransferase family. PyrR subfamily.</text>
</comment>
<comment type="caution">
    <text evidence="7">The sequence shown here is derived from an EMBL/GenBank/DDBJ whole genome shotgun (WGS) entry which is preliminary data.</text>
</comment>
<dbReference type="NCBIfam" id="NF003545">
    <property type="entry name" value="PRK05205.1-1"/>
    <property type="match status" value="1"/>
</dbReference>
<feature type="domain" description="Phosphoribosyltransferase" evidence="6">
    <location>
        <begin position="13"/>
        <end position="151"/>
    </location>
</feature>
<dbReference type="Proteomes" id="UP000824165">
    <property type="component" value="Unassembled WGS sequence"/>
</dbReference>
<dbReference type="AlphaFoldDB" id="A0A9D1KNX6"/>
<keyword evidence="3 5" id="KW-0805">Transcription regulation</keyword>
<comment type="function">
    <text evidence="5">Regulates transcriptional attenuation of the pyrimidine nucleotide (pyr) operon by binding in a uridine-dependent manner to specific sites on pyr mRNA. This disrupts an antiterminator hairpin in the RNA and favors formation of a downstream transcription terminator, leading to a reduced expression of downstream genes.</text>
</comment>
<keyword evidence="5 7" id="KW-0808">Transferase</keyword>
<name>A0A9D1KNX6_9FIRM</name>
<dbReference type="GO" id="GO:0006353">
    <property type="term" value="P:DNA-templated transcription termination"/>
    <property type="evidence" value="ECO:0007669"/>
    <property type="project" value="UniProtKB-UniRule"/>
</dbReference>
<dbReference type="FunFam" id="3.40.50.2020:FF:000020">
    <property type="entry name" value="Bifunctional protein PyrR"/>
    <property type="match status" value="1"/>
</dbReference>
<evidence type="ECO:0000256" key="3">
    <source>
        <dbReference type="ARBA" id="ARBA00023015"/>
    </source>
</evidence>
<evidence type="ECO:0000256" key="5">
    <source>
        <dbReference type="HAMAP-Rule" id="MF_01219"/>
    </source>
</evidence>
<keyword evidence="5 7" id="KW-0328">Glycosyltransferase</keyword>
<dbReference type="InterPro" id="IPR050137">
    <property type="entry name" value="PyrR_bifunctional"/>
</dbReference>
<comment type="function">
    <text evidence="5">Also displays a weak uracil phosphoribosyltransferase activity which is not physiologically significant.</text>
</comment>
<evidence type="ECO:0000256" key="1">
    <source>
        <dbReference type="ARBA" id="ARBA00005565"/>
    </source>
</evidence>
<dbReference type="GO" id="GO:0004845">
    <property type="term" value="F:uracil phosphoribosyltransferase activity"/>
    <property type="evidence" value="ECO:0007669"/>
    <property type="project" value="UniProtKB-UniRule"/>
</dbReference>
<keyword evidence="5" id="KW-0694">RNA-binding</keyword>
<sequence length="184" mass="20709">MLVKFREKAVLMDGEAAKRAVSRMAYEIIEKNNGPHDLVFIGIQTKGVYLARAIIERIKELEGIEPPLGTLDITFYRDDLTRLNEHPVVKGSDIPFPVEDKKIVLVDDVLYSGRTIRAAIEELFDLGRPKLVRLAVLIDRGNRELPFRADYIGRDVPTSKSEYIEVTVSGTSTIDRVAIAEIDN</sequence>
<organism evidence="7 8">
    <name type="scientific">Candidatus Ornithomonoglobus intestinigallinarum</name>
    <dbReference type="NCBI Taxonomy" id="2840894"/>
    <lineage>
        <taxon>Bacteria</taxon>
        <taxon>Bacillati</taxon>
        <taxon>Bacillota</taxon>
        <taxon>Clostridia</taxon>
        <taxon>Candidatus Ornithomonoglobus</taxon>
    </lineage>
</organism>
<dbReference type="Gene3D" id="3.40.50.2020">
    <property type="match status" value="1"/>
</dbReference>
<comment type="catalytic activity">
    <reaction evidence="5">
        <text>UMP + diphosphate = 5-phospho-alpha-D-ribose 1-diphosphate + uracil</text>
        <dbReference type="Rhea" id="RHEA:13017"/>
        <dbReference type="ChEBI" id="CHEBI:17568"/>
        <dbReference type="ChEBI" id="CHEBI:33019"/>
        <dbReference type="ChEBI" id="CHEBI:57865"/>
        <dbReference type="ChEBI" id="CHEBI:58017"/>
        <dbReference type="EC" id="2.4.2.9"/>
    </reaction>
</comment>
<evidence type="ECO:0000259" key="6">
    <source>
        <dbReference type="Pfam" id="PF00156"/>
    </source>
</evidence>
<gene>
    <name evidence="5 7" type="primary">pyrR</name>
    <name evidence="7" type="ORF">IAA60_03690</name>
</gene>
<reference evidence="7" key="2">
    <citation type="journal article" date="2021" name="PeerJ">
        <title>Extensive microbial diversity within the chicken gut microbiome revealed by metagenomics and culture.</title>
        <authorList>
            <person name="Gilroy R."/>
            <person name="Ravi A."/>
            <person name="Getino M."/>
            <person name="Pursley I."/>
            <person name="Horton D.L."/>
            <person name="Alikhan N.F."/>
            <person name="Baker D."/>
            <person name="Gharbi K."/>
            <person name="Hall N."/>
            <person name="Watson M."/>
            <person name="Adriaenssens E.M."/>
            <person name="Foster-Nyarko E."/>
            <person name="Jarju S."/>
            <person name="Secka A."/>
            <person name="Antonio M."/>
            <person name="Oren A."/>
            <person name="Chaudhuri R.R."/>
            <person name="La Ragione R."/>
            <person name="Hildebrand F."/>
            <person name="Pallen M.J."/>
        </authorList>
    </citation>
    <scope>NUCLEOTIDE SEQUENCE</scope>
    <source>
        <strain evidence="7">CHK181-108</strain>
    </source>
</reference>
<evidence type="ECO:0000256" key="2">
    <source>
        <dbReference type="ARBA" id="ARBA00022472"/>
    </source>
</evidence>
<dbReference type="GO" id="GO:0003723">
    <property type="term" value="F:RNA binding"/>
    <property type="evidence" value="ECO:0007669"/>
    <property type="project" value="UniProtKB-UniRule"/>
</dbReference>
<dbReference type="Pfam" id="PF00156">
    <property type="entry name" value="Pribosyltran"/>
    <property type="match status" value="1"/>
</dbReference>
<dbReference type="CDD" id="cd06223">
    <property type="entry name" value="PRTases_typeI"/>
    <property type="match status" value="1"/>
</dbReference>